<proteinExistence type="predicted"/>
<reference evidence="2" key="1">
    <citation type="submission" date="2024-06" db="EMBL/GenBank/DDBJ databases">
        <title>Multi-omics analyses provide insights into the biosynthesis of the anticancer antibiotic pleurotin in Hohenbuehelia grisea.</title>
        <authorList>
            <person name="Weaver J.A."/>
            <person name="Alberti F."/>
        </authorList>
    </citation>
    <scope>NUCLEOTIDE SEQUENCE [LARGE SCALE GENOMIC DNA]</scope>
    <source>
        <strain evidence="2">T-177</strain>
    </source>
</reference>
<evidence type="ECO:0000313" key="1">
    <source>
        <dbReference type="EMBL" id="KAL0953418.1"/>
    </source>
</evidence>
<sequence>MRIARKMVALHSCCRIGDGLDPVFSFRSNARANDDLRARHKCLQGREPNIGPFVDRPLRFTSVVEVQCLALAKSSAARILPANDDANDDARSVVDACVQRVRARRKEAHRAWVLTPSMLLFTLISA</sequence>
<evidence type="ECO:0000313" key="2">
    <source>
        <dbReference type="Proteomes" id="UP001556367"/>
    </source>
</evidence>
<name>A0ABR3JCK2_9AGAR</name>
<comment type="caution">
    <text evidence="1">The sequence shown here is derived from an EMBL/GenBank/DDBJ whole genome shotgun (WGS) entry which is preliminary data.</text>
</comment>
<organism evidence="1 2">
    <name type="scientific">Hohenbuehelia grisea</name>
    <dbReference type="NCBI Taxonomy" id="104357"/>
    <lineage>
        <taxon>Eukaryota</taxon>
        <taxon>Fungi</taxon>
        <taxon>Dikarya</taxon>
        <taxon>Basidiomycota</taxon>
        <taxon>Agaricomycotina</taxon>
        <taxon>Agaricomycetes</taxon>
        <taxon>Agaricomycetidae</taxon>
        <taxon>Agaricales</taxon>
        <taxon>Pleurotineae</taxon>
        <taxon>Pleurotaceae</taxon>
        <taxon>Hohenbuehelia</taxon>
    </lineage>
</organism>
<gene>
    <name evidence="1" type="ORF">HGRIS_004655</name>
</gene>
<protein>
    <submittedName>
        <fullName evidence="1">Uncharacterized protein</fullName>
    </submittedName>
</protein>
<dbReference type="EMBL" id="JASNQZ010000008">
    <property type="protein sequence ID" value="KAL0953418.1"/>
    <property type="molecule type" value="Genomic_DNA"/>
</dbReference>
<accession>A0ABR3JCK2</accession>
<keyword evidence="2" id="KW-1185">Reference proteome</keyword>
<dbReference type="Proteomes" id="UP001556367">
    <property type="component" value="Unassembled WGS sequence"/>
</dbReference>